<reference evidence="7 8" key="1">
    <citation type="submission" date="2014-04" db="EMBL/GenBank/DDBJ databases">
        <authorList>
            <consortium name="DOE Joint Genome Institute"/>
            <person name="Kuo A."/>
            <person name="Ruytinx J."/>
            <person name="Rineau F."/>
            <person name="Colpaert J."/>
            <person name="Kohler A."/>
            <person name="Nagy L.G."/>
            <person name="Floudas D."/>
            <person name="Copeland A."/>
            <person name="Barry K.W."/>
            <person name="Cichocki N."/>
            <person name="Veneault-Fourrey C."/>
            <person name="LaButti K."/>
            <person name="Lindquist E.A."/>
            <person name="Lipzen A."/>
            <person name="Lundell T."/>
            <person name="Morin E."/>
            <person name="Murat C."/>
            <person name="Sun H."/>
            <person name="Tunlid A."/>
            <person name="Henrissat B."/>
            <person name="Grigoriev I.V."/>
            <person name="Hibbett D.S."/>
            <person name="Martin F."/>
            <person name="Nordberg H.P."/>
            <person name="Cantor M.N."/>
            <person name="Hua S.X."/>
        </authorList>
    </citation>
    <scope>NUCLEOTIDE SEQUENCE [LARGE SCALE GENOMIC DNA]</scope>
    <source>
        <strain evidence="7 8">UH-Slu-Lm8-n1</strain>
    </source>
</reference>
<dbReference type="Pfam" id="PF13233">
    <property type="entry name" value="Complex1_LYR_2"/>
    <property type="match status" value="1"/>
</dbReference>
<keyword evidence="3" id="KW-0809">Transit peptide</keyword>
<dbReference type="EMBL" id="KN835335">
    <property type="protein sequence ID" value="KIK39616.1"/>
    <property type="molecule type" value="Genomic_DNA"/>
</dbReference>
<dbReference type="InterPro" id="IPR008381">
    <property type="entry name" value="SDHAF3/Sdh7"/>
</dbReference>
<reference evidence="8" key="2">
    <citation type="submission" date="2015-01" db="EMBL/GenBank/DDBJ databases">
        <title>Evolutionary Origins and Diversification of the Mycorrhizal Mutualists.</title>
        <authorList>
            <consortium name="DOE Joint Genome Institute"/>
            <consortium name="Mycorrhizal Genomics Consortium"/>
            <person name="Kohler A."/>
            <person name="Kuo A."/>
            <person name="Nagy L.G."/>
            <person name="Floudas D."/>
            <person name="Copeland A."/>
            <person name="Barry K.W."/>
            <person name="Cichocki N."/>
            <person name="Veneault-Fourrey C."/>
            <person name="LaButti K."/>
            <person name="Lindquist E.A."/>
            <person name="Lipzen A."/>
            <person name="Lundell T."/>
            <person name="Morin E."/>
            <person name="Murat C."/>
            <person name="Riley R."/>
            <person name="Ohm R."/>
            <person name="Sun H."/>
            <person name="Tunlid A."/>
            <person name="Henrissat B."/>
            <person name="Grigoriev I.V."/>
            <person name="Hibbett D.S."/>
            <person name="Martin F."/>
        </authorList>
    </citation>
    <scope>NUCLEOTIDE SEQUENCE [LARGE SCALE GENOMIC DNA]</scope>
    <source>
        <strain evidence="8">UH-Slu-Lm8-n1</strain>
    </source>
</reference>
<accession>A0A0D0AD33</accession>
<evidence type="ECO:0000256" key="4">
    <source>
        <dbReference type="ARBA" id="ARBA00023128"/>
    </source>
</evidence>
<dbReference type="HOGENOM" id="CLU_102310_1_0_1"/>
<dbReference type="PANTHER" id="PTHR13137:SF6">
    <property type="entry name" value="SUCCINATE DEHYDROGENASE ASSEMBLY FACTOR 3, MITOCHONDRIAL"/>
    <property type="match status" value="1"/>
</dbReference>
<name>A0A0D0AD33_9AGAM</name>
<comment type="function">
    <text evidence="6">Plays an essential role in the assembly of succinate dehydrogenase (SDH), an enzyme complex (also referred to as respiratory complex II) that is a component of both the tricarboxylic acid (TCA) cycle and the mitochondrial electron transport chain, and which couples the oxidation of succinate to fumarate with the reduction of ubiquinone (coenzyme Q) to ubiquinol. Promotes maturation of the iron-sulfur protein subunit of the SDH catalytic dimer, protecting it from the deleterious effects of oxidants. May act together with SDHAF1.</text>
</comment>
<dbReference type="InParanoid" id="A0A0D0AD33"/>
<comment type="subunit">
    <text evidence="6">Interacts with the iron-sulfur protein subunit within the SDH catalytic dimer.</text>
</comment>
<keyword evidence="8" id="KW-1185">Reference proteome</keyword>
<gene>
    <name evidence="7" type="ORF">CY34DRAFT_25181</name>
</gene>
<evidence type="ECO:0000313" key="8">
    <source>
        <dbReference type="Proteomes" id="UP000054485"/>
    </source>
</evidence>
<dbReference type="Proteomes" id="UP000054485">
    <property type="component" value="Unassembled WGS sequence"/>
</dbReference>
<dbReference type="CDD" id="cd20270">
    <property type="entry name" value="Complex1_LYR_SDHAF3_LYRM10"/>
    <property type="match status" value="1"/>
</dbReference>
<evidence type="ECO:0000256" key="2">
    <source>
        <dbReference type="ARBA" id="ARBA00006020"/>
    </source>
</evidence>
<evidence type="ECO:0000256" key="1">
    <source>
        <dbReference type="ARBA" id="ARBA00004305"/>
    </source>
</evidence>
<keyword evidence="5 6" id="KW-0143">Chaperone</keyword>
<dbReference type="OrthoDB" id="278329at2759"/>
<dbReference type="PANTHER" id="PTHR13137">
    <property type="entry name" value="DC11 ACN9 HOMOLOG"/>
    <property type="match status" value="1"/>
</dbReference>
<keyword evidence="4 6" id="KW-0496">Mitochondrion</keyword>
<dbReference type="FunCoup" id="A0A0D0AD33">
    <property type="interactions" value="72"/>
</dbReference>
<comment type="similarity">
    <text evidence="2 6">Belongs to the complex I LYR family. SDHAF3 subfamily.</text>
</comment>
<evidence type="ECO:0000313" key="7">
    <source>
        <dbReference type="EMBL" id="KIK39616.1"/>
    </source>
</evidence>
<sequence length="141" mass="16821">MYFTFVRLAEYVTSKHLDLRQASVALYPPIPLYRRLLRAHRRLPIEMRSLGDDYVKAEFRRHRETTNPVHIMGFLTQWKMYLDELPRDPSDSRNFKKLDPTVYEKMSAEQLGQLYEFMHATKEMWKPVPVSGEQAQSETKK</sequence>
<protein>
    <recommendedName>
        <fullName evidence="6">Succinate dehydrogenase assembly factor 3</fullName>
        <shortName evidence="6">SDH assembly factor 3</shortName>
        <shortName evidence="6">SDHAF3</shortName>
    </recommendedName>
</protein>
<dbReference type="AlphaFoldDB" id="A0A0D0AD33"/>
<dbReference type="GO" id="GO:0005759">
    <property type="term" value="C:mitochondrial matrix"/>
    <property type="evidence" value="ECO:0007669"/>
    <property type="project" value="UniProtKB-SubCell"/>
</dbReference>
<comment type="subcellular location">
    <subcellularLocation>
        <location evidence="1 6">Mitochondrion matrix</location>
    </subcellularLocation>
</comment>
<dbReference type="STRING" id="930992.A0A0D0AD33"/>
<dbReference type="GO" id="GO:0005758">
    <property type="term" value="C:mitochondrial intermembrane space"/>
    <property type="evidence" value="ECO:0007669"/>
    <property type="project" value="TreeGrafter"/>
</dbReference>
<dbReference type="GO" id="GO:0034553">
    <property type="term" value="P:mitochondrial respiratory chain complex II assembly"/>
    <property type="evidence" value="ECO:0007669"/>
    <property type="project" value="UniProtKB-UniRule"/>
</dbReference>
<dbReference type="GO" id="GO:0006105">
    <property type="term" value="P:succinate metabolic process"/>
    <property type="evidence" value="ECO:0007669"/>
    <property type="project" value="TreeGrafter"/>
</dbReference>
<proteinExistence type="inferred from homology"/>
<evidence type="ECO:0000256" key="5">
    <source>
        <dbReference type="ARBA" id="ARBA00023186"/>
    </source>
</evidence>
<evidence type="ECO:0000256" key="3">
    <source>
        <dbReference type="ARBA" id="ARBA00022946"/>
    </source>
</evidence>
<organism evidence="7 8">
    <name type="scientific">Suillus luteus UH-Slu-Lm8-n1</name>
    <dbReference type="NCBI Taxonomy" id="930992"/>
    <lineage>
        <taxon>Eukaryota</taxon>
        <taxon>Fungi</taxon>
        <taxon>Dikarya</taxon>
        <taxon>Basidiomycota</taxon>
        <taxon>Agaricomycotina</taxon>
        <taxon>Agaricomycetes</taxon>
        <taxon>Agaricomycetidae</taxon>
        <taxon>Boletales</taxon>
        <taxon>Suillineae</taxon>
        <taxon>Suillaceae</taxon>
        <taxon>Suillus</taxon>
    </lineage>
</organism>
<evidence type="ECO:0000256" key="6">
    <source>
        <dbReference type="RuleBase" id="RU368039"/>
    </source>
</evidence>